<feature type="domain" description="Beta-lactamase-related" evidence="1">
    <location>
        <begin position="83"/>
        <end position="212"/>
    </location>
</feature>
<dbReference type="Gene3D" id="3.40.710.10">
    <property type="entry name" value="DD-peptidase/beta-lactamase superfamily"/>
    <property type="match status" value="1"/>
</dbReference>
<evidence type="ECO:0000313" key="3">
    <source>
        <dbReference type="Proteomes" id="UP001198182"/>
    </source>
</evidence>
<reference evidence="2" key="1">
    <citation type="submission" date="2021-10" db="EMBL/GenBank/DDBJ databases">
        <title>Anaerobic single-cell dispensing facilitates the cultivation of human gut bacteria.</title>
        <authorList>
            <person name="Afrizal A."/>
        </authorList>
    </citation>
    <scope>NUCLEOTIDE SEQUENCE</scope>
    <source>
        <strain evidence="2">CLA-AA-H215</strain>
    </source>
</reference>
<keyword evidence="2" id="KW-0378">Hydrolase</keyword>
<dbReference type="AlphaFoldDB" id="A0AAE3JHM3"/>
<name>A0AAE3JHM3_9FIRM</name>
<dbReference type="GO" id="GO:0016787">
    <property type="term" value="F:hydrolase activity"/>
    <property type="evidence" value="ECO:0007669"/>
    <property type="project" value="UniProtKB-KW"/>
</dbReference>
<dbReference type="PANTHER" id="PTHR43283:SF7">
    <property type="entry name" value="BETA-LACTAMASE-RELATED DOMAIN-CONTAINING PROTEIN"/>
    <property type="match status" value="1"/>
</dbReference>
<evidence type="ECO:0000259" key="1">
    <source>
        <dbReference type="Pfam" id="PF00144"/>
    </source>
</evidence>
<dbReference type="Proteomes" id="UP001198182">
    <property type="component" value="Unassembled WGS sequence"/>
</dbReference>
<dbReference type="InterPro" id="IPR012338">
    <property type="entry name" value="Beta-lactam/transpept-like"/>
</dbReference>
<gene>
    <name evidence="2" type="ORF">LKD81_14455</name>
</gene>
<dbReference type="Pfam" id="PF00144">
    <property type="entry name" value="Beta-lactamase"/>
    <property type="match status" value="1"/>
</dbReference>
<comment type="caution">
    <text evidence="2">The sequence shown here is derived from an EMBL/GenBank/DDBJ whole genome shotgun (WGS) entry which is preliminary data.</text>
</comment>
<keyword evidence="3" id="KW-1185">Reference proteome</keyword>
<accession>A0AAE3JHM3</accession>
<dbReference type="RefSeq" id="WP_308454617.1">
    <property type="nucleotide sequence ID" value="NZ_JAJEQR010000054.1"/>
</dbReference>
<organism evidence="2 3">
    <name type="scientific">Hominifimenecus microfluidus</name>
    <dbReference type="NCBI Taxonomy" id="2885348"/>
    <lineage>
        <taxon>Bacteria</taxon>
        <taxon>Bacillati</taxon>
        <taxon>Bacillota</taxon>
        <taxon>Clostridia</taxon>
        <taxon>Lachnospirales</taxon>
        <taxon>Lachnospiraceae</taxon>
        <taxon>Hominifimenecus</taxon>
    </lineage>
</organism>
<protein>
    <submittedName>
        <fullName evidence="2">Serine hydrolase</fullName>
    </submittedName>
</protein>
<evidence type="ECO:0000313" key="2">
    <source>
        <dbReference type="EMBL" id="MCC2232181.1"/>
    </source>
</evidence>
<dbReference type="InterPro" id="IPR001466">
    <property type="entry name" value="Beta-lactam-related"/>
</dbReference>
<sequence>MAISKTEIYREESEGSGMLMGCQDLKYSTPEAQGISSESILRFLEEVRKNDQDGMVDLHSFQIIRNDFVIAEGAAAPFGLERYHRIYSAAKGIIAIGVLLAVQDKILDLKERITDIFADNLPENLSERMKQVTVYHLLTMNTGHAEDTCATLFQSDNWVKTFLSIEPEYEPGTYFCYNNGIPHILAAIVEKKSGVDIISYMRPRFLTPLGIDILCRHNAQGEREPSTVCVTQEALTKIGYVFLKKGKWNGRQLIDESLCEEFGRFHVPTITHKHAFRSYGYGYQVWKMPCDGFVFHGGNDNLSCVYREADLVFSCMACNKTQHEVDLEEIFHNIVYKNSLAYPIKENPEAYQRLQVWLQNWNLAPKGSDRSGLTDTLHGKIYSFEPNLLGCETIQLEFMEAEEKAVITSMQNGKIHRLICGLNGTWPECEDYILIPENMGHGNFIDGEDSSVNIASGAWRERNIFRVYGRSFGRIESDKFTFYFEEDRLTVDIMTPALALPGVVTDRKKGRFILQAMQK</sequence>
<dbReference type="PANTHER" id="PTHR43283">
    <property type="entry name" value="BETA-LACTAMASE-RELATED"/>
    <property type="match status" value="1"/>
</dbReference>
<dbReference type="EMBL" id="JAJEQR010000054">
    <property type="protein sequence ID" value="MCC2232181.1"/>
    <property type="molecule type" value="Genomic_DNA"/>
</dbReference>
<proteinExistence type="predicted"/>
<dbReference type="InterPro" id="IPR050789">
    <property type="entry name" value="Diverse_Enzym_Activities"/>
</dbReference>
<dbReference type="SUPFAM" id="SSF56601">
    <property type="entry name" value="beta-lactamase/transpeptidase-like"/>
    <property type="match status" value="1"/>
</dbReference>